<dbReference type="Pfam" id="PF00098">
    <property type="entry name" value="zf-CCHC"/>
    <property type="match status" value="1"/>
</dbReference>
<dbReference type="HOGENOM" id="CLU_316939_0_0_1"/>
<name>E9HBF0_DAPPU</name>
<dbReference type="PROSITE" id="PS50158">
    <property type="entry name" value="ZF_CCHC"/>
    <property type="match status" value="1"/>
</dbReference>
<dbReference type="Gene3D" id="4.10.60.10">
    <property type="entry name" value="Zinc finger, CCHC-type"/>
    <property type="match status" value="1"/>
</dbReference>
<dbReference type="GO" id="GO:0008270">
    <property type="term" value="F:zinc ion binding"/>
    <property type="evidence" value="ECO:0007669"/>
    <property type="project" value="UniProtKB-KW"/>
</dbReference>
<accession>E9HBF0</accession>
<dbReference type="PANTHER" id="PTHR33223">
    <property type="entry name" value="CCHC-TYPE DOMAIN-CONTAINING PROTEIN"/>
    <property type="match status" value="1"/>
</dbReference>
<reference evidence="4 5" key="1">
    <citation type="journal article" date="2011" name="Science">
        <title>The ecoresponsive genome of Daphnia pulex.</title>
        <authorList>
            <person name="Colbourne J.K."/>
            <person name="Pfrender M.E."/>
            <person name="Gilbert D."/>
            <person name="Thomas W.K."/>
            <person name="Tucker A."/>
            <person name="Oakley T.H."/>
            <person name="Tokishita S."/>
            <person name="Aerts A."/>
            <person name="Arnold G.J."/>
            <person name="Basu M.K."/>
            <person name="Bauer D.J."/>
            <person name="Caceres C.E."/>
            <person name="Carmel L."/>
            <person name="Casola C."/>
            <person name="Choi J.H."/>
            <person name="Detter J.C."/>
            <person name="Dong Q."/>
            <person name="Dusheyko S."/>
            <person name="Eads B.D."/>
            <person name="Frohlich T."/>
            <person name="Geiler-Samerotte K.A."/>
            <person name="Gerlach D."/>
            <person name="Hatcher P."/>
            <person name="Jogdeo S."/>
            <person name="Krijgsveld J."/>
            <person name="Kriventseva E.V."/>
            <person name="Kultz D."/>
            <person name="Laforsch C."/>
            <person name="Lindquist E."/>
            <person name="Lopez J."/>
            <person name="Manak J.R."/>
            <person name="Muller J."/>
            <person name="Pangilinan J."/>
            <person name="Patwardhan R.P."/>
            <person name="Pitluck S."/>
            <person name="Pritham E.J."/>
            <person name="Rechtsteiner A."/>
            <person name="Rho M."/>
            <person name="Rogozin I.B."/>
            <person name="Sakarya O."/>
            <person name="Salamov A."/>
            <person name="Schaack S."/>
            <person name="Shapiro H."/>
            <person name="Shiga Y."/>
            <person name="Skalitzky C."/>
            <person name="Smith Z."/>
            <person name="Souvorov A."/>
            <person name="Sung W."/>
            <person name="Tang Z."/>
            <person name="Tsuchiya D."/>
            <person name="Tu H."/>
            <person name="Vos H."/>
            <person name="Wang M."/>
            <person name="Wolf Y.I."/>
            <person name="Yamagata H."/>
            <person name="Yamada T."/>
            <person name="Ye Y."/>
            <person name="Shaw J.R."/>
            <person name="Andrews J."/>
            <person name="Crease T.J."/>
            <person name="Tang H."/>
            <person name="Lucas S.M."/>
            <person name="Robertson H.M."/>
            <person name="Bork P."/>
            <person name="Koonin E.V."/>
            <person name="Zdobnov E.M."/>
            <person name="Grigoriev I.V."/>
            <person name="Lynch M."/>
            <person name="Boore J.L."/>
        </authorList>
    </citation>
    <scope>NUCLEOTIDE SEQUENCE [LARGE SCALE GENOMIC DNA]</scope>
</reference>
<feature type="compositionally biased region" description="Polar residues" evidence="2">
    <location>
        <begin position="838"/>
        <end position="849"/>
    </location>
</feature>
<dbReference type="AlphaFoldDB" id="E9HBF0"/>
<evidence type="ECO:0000256" key="2">
    <source>
        <dbReference type="SAM" id="MobiDB-lite"/>
    </source>
</evidence>
<dbReference type="PANTHER" id="PTHR33223:SF6">
    <property type="entry name" value="CCHC-TYPE DOMAIN-CONTAINING PROTEIN"/>
    <property type="match status" value="1"/>
</dbReference>
<proteinExistence type="predicted"/>
<sequence length="920" mass="103980">MASFKDAKSFDTARSSLMQFVSFFVDPVWLSIDVYYGYNVTELQSPIVLMDYDTKIELLEKISELKYVGSISDKFGEALEKAQTRAYSGQDVIILTAVQTFSSLSTWVKSYQENKVNAHLVHFGVSTTKVDIAQLTRYGSSNFVPNVINNRAMSAYSWAVNTLQSFYEKTRTHRAKIFEQSIIQNSSSDVNKTGTFYLDSPASRLLVSLYYLDNENEAINVRSFTLTQPNGLRNDTTDLAIIKKDFLTFTLESALEPLPQTCNTSALHLHACLHLFSVTANRALQLATLPFRHLESQQDVNGERPVISPNFKYLNEAELDYCKKKIAVKVVQLNFARDKIITSIQDARATTGHARRCLQTKGDKLTREIRTLEIKFDELSIPNFPICRLSRKARLGRVTLPAGVTVYLTKFRKSAPHTPVEPDLLAEATGGISPTPRVTEEIKWRPTVETEADTSIFDNVDEFIRLPVDDIIKRLQEERITGSPDLRNKAKFLDRLWRADLSPEFDWNTYSGELNEATGFRGWESDDDTLSTFDLDLIYPDEDMALTQAAIDQLTAAAQDNTEALVFGMRNLAAQRKLENIPIFSGESNCFLVIEEWFKIAERTARLAGWNEQQKILFFQEKLTKSAANFNDSLTPAQRVAYDAWKALMIDGLHDNTTKAIKKGELKDLKQEPGERVRDFQTRIDDMYRIAYGAGPASSNDANVVLVRDDMKKEILLSGLRREIATLVWNRVEADATYDNTVQTAIECEKVTEVKKIAQSKDITSAVSVISQENEKNAAKIKELEGLINKLSTKPVSPPTASPPVDLGDPAVIAAFNTYNNAQSNFPKTVRFPDNQRSRSVSPFTYNRSNRPEEGARAQTPTRINNNQDTRITCYNCGKKGHISRECWSGRGQQQQNRQRDGQHFSQDGRQNSERPSQRH</sequence>
<evidence type="ECO:0000313" key="5">
    <source>
        <dbReference type="Proteomes" id="UP000000305"/>
    </source>
</evidence>
<dbReference type="SUPFAM" id="SSF57756">
    <property type="entry name" value="Retrovirus zinc finger-like domains"/>
    <property type="match status" value="1"/>
</dbReference>
<dbReference type="KEGG" id="dpx:DAPPUDRAFT_112257"/>
<dbReference type="InterPro" id="IPR036875">
    <property type="entry name" value="Znf_CCHC_sf"/>
</dbReference>
<feature type="region of interest" description="Disordered" evidence="2">
    <location>
        <begin position="889"/>
        <end position="920"/>
    </location>
</feature>
<dbReference type="Proteomes" id="UP000000305">
    <property type="component" value="Unassembled WGS sequence"/>
</dbReference>
<keyword evidence="1" id="KW-0863">Zinc-finger</keyword>
<keyword evidence="1" id="KW-0862">Zinc</keyword>
<evidence type="ECO:0000313" key="4">
    <source>
        <dbReference type="EMBL" id="EFX70955.1"/>
    </source>
</evidence>
<feature type="region of interest" description="Disordered" evidence="2">
    <location>
        <begin position="832"/>
        <end position="867"/>
    </location>
</feature>
<evidence type="ECO:0000256" key="1">
    <source>
        <dbReference type="PROSITE-ProRule" id="PRU00047"/>
    </source>
</evidence>
<keyword evidence="1" id="KW-0479">Metal-binding</keyword>
<protein>
    <recommendedName>
        <fullName evidence="3">CCHC-type domain-containing protein</fullName>
    </recommendedName>
</protein>
<dbReference type="EMBL" id="GL732615">
    <property type="protein sequence ID" value="EFX70955.1"/>
    <property type="molecule type" value="Genomic_DNA"/>
</dbReference>
<feature type="compositionally biased region" description="Basic and acidic residues" evidence="2">
    <location>
        <begin position="911"/>
        <end position="920"/>
    </location>
</feature>
<feature type="domain" description="CCHC-type" evidence="3">
    <location>
        <begin position="874"/>
        <end position="887"/>
    </location>
</feature>
<dbReference type="GO" id="GO:0003676">
    <property type="term" value="F:nucleic acid binding"/>
    <property type="evidence" value="ECO:0007669"/>
    <property type="project" value="InterPro"/>
</dbReference>
<organism evidence="4 5">
    <name type="scientific">Daphnia pulex</name>
    <name type="common">Water flea</name>
    <dbReference type="NCBI Taxonomy" id="6669"/>
    <lineage>
        <taxon>Eukaryota</taxon>
        <taxon>Metazoa</taxon>
        <taxon>Ecdysozoa</taxon>
        <taxon>Arthropoda</taxon>
        <taxon>Crustacea</taxon>
        <taxon>Branchiopoda</taxon>
        <taxon>Diplostraca</taxon>
        <taxon>Cladocera</taxon>
        <taxon>Anomopoda</taxon>
        <taxon>Daphniidae</taxon>
        <taxon>Daphnia</taxon>
    </lineage>
</organism>
<dbReference type="InterPro" id="IPR001878">
    <property type="entry name" value="Znf_CCHC"/>
</dbReference>
<dbReference type="SMART" id="SM00343">
    <property type="entry name" value="ZnF_C2HC"/>
    <property type="match status" value="1"/>
</dbReference>
<dbReference type="InParanoid" id="E9HBF0"/>
<keyword evidence="5" id="KW-1185">Reference proteome</keyword>
<dbReference type="PhylomeDB" id="E9HBF0"/>
<gene>
    <name evidence="4" type="ORF">DAPPUDRAFT_112257</name>
</gene>
<evidence type="ECO:0000259" key="3">
    <source>
        <dbReference type="PROSITE" id="PS50158"/>
    </source>
</evidence>